<dbReference type="InterPro" id="IPR000719">
    <property type="entry name" value="Prot_kinase_dom"/>
</dbReference>
<sequence length="482" mass="54291">MGFDYARIAAEDDAEYRQYSPFLNEDTSDTKVIEFNIDEPLPSLPEPTFFTKKALRWLGIGRSKTSNDCNISWKWALVEKRKFKGVLQRFQKLNGKLKDILPLYCAAQAQAFASSAVSETFAVPGTSAKPHDDNAQRLGISRHVRLRELSYNPAADGSSYTLESLRLEAEDSAGTLITGTIYEGHAKSSPETVLVEYKSYLPPASDVIPEPSEIALHQAPVQQLAKLLKSAGSHDMLTLPLRGVIEEQEQHRYAFIFDFPPNVDRSHDPAPISLRFLLGQKDIKDRLSLSQRFAVARQVSSSIGAFHADGWVHKSIRSASVVFFHHHTSRSVMVASPFLVNFEYSRPETAMTSYDFDNDLGRNLYRHPDRQGRPKVTFSKLHDIYALGVVLLEIGLWEPVSSIYQRAKERMSDGAIPSPAGIRKRFVQLAEQRLAHHMGDGYVEAVLACLSGRFDNLTSRADFPMMFHEEVIQKLDLRYISE</sequence>
<reference evidence="2 3" key="1">
    <citation type="submission" date="2024-02" db="EMBL/GenBank/DDBJ databases">
        <title>De novo assembly and annotation of 12 fungi associated with fruit tree decline syndrome in Ontario, Canada.</title>
        <authorList>
            <person name="Sulman M."/>
            <person name="Ellouze W."/>
            <person name="Ilyukhin E."/>
        </authorList>
    </citation>
    <scope>NUCLEOTIDE SEQUENCE [LARGE SCALE GENOMIC DNA]</scope>
    <source>
        <strain evidence="2 3">FDS-637</strain>
    </source>
</reference>
<dbReference type="SUPFAM" id="SSF56112">
    <property type="entry name" value="Protein kinase-like (PK-like)"/>
    <property type="match status" value="1"/>
</dbReference>
<dbReference type="GeneID" id="92007934"/>
<dbReference type="Proteomes" id="UP001430584">
    <property type="component" value="Unassembled WGS sequence"/>
</dbReference>
<dbReference type="InterPro" id="IPR011009">
    <property type="entry name" value="Kinase-like_dom_sf"/>
</dbReference>
<dbReference type="PROSITE" id="PS50011">
    <property type="entry name" value="PROTEIN_KINASE_DOM"/>
    <property type="match status" value="1"/>
</dbReference>
<evidence type="ECO:0000313" key="2">
    <source>
        <dbReference type="EMBL" id="KAL0262403.1"/>
    </source>
</evidence>
<dbReference type="Pfam" id="PF24476">
    <property type="entry name" value="DUF7580"/>
    <property type="match status" value="1"/>
</dbReference>
<dbReference type="PANTHER" id="PTHR37542">
    <property type="entry name" value="HELO DOMAIN-CONTAINING PROTEIN-RELATED"/>
    <property type="match status" value="1"/>
</dbReference>
<feature type="domain" description="Protein kinase" evidence="1">
    <location>
        <begin position="167"/>
        <end position="482"/>
    </location>
</feature>
<proteinExistence type="predicted"/>
<evidence type="ECO:0000313" key="3">
    <source>
        <dbReference type="Proteomes" id="UP001430584"/>
    </source>
</evidence>
<dbReference type="InterPro" id="IPR056002">
    <property type="entry name" value="DUF7580"/>
</dbReference>
<keyword evidence="3" id="KW-1185">Reference proteome</keyword>
<organism evidence="2 3">
    <name type="scientific">Diplodia seriata</name>
    <dbReference type="NCBI Taxonomy" id="420778"/>
    <lineage>
        <taxon>Eukaryota</taxon>
        <taxon>Fungi</taxon>
        <taxon>Dikarya</taxon>
        <taxon>Ascomycota</taxon>
        <taxon>Pezizomycotina</taxon>
        <taxon>Dothideomycetes</taxon>
        <taxon>Dothideomycetes incertae sedis</taxon>
        <taxon>Botryosphaeriales</taxon>
        <taxon>Botryosphaeriaceae</taxon>
        <taxon>Diplodia</taxon>
    </lineage>
</organism>
<dbReference type="PANTHER" id="PTHR37542:SF3">
    <property type="entry name" value="PRION-INHIBITION AND PROPAGATION HELO DOMAIN-CONTAINING PROTEIN"/>
    <property type="match status" value="1"/>
</dbReference>
<protein>
    <recommendedName>
        <fullName evidence="1">Protein kinase domain-containing protein</fullName>
    </recommendedName>
</protein>
<dbReference type="EMBL" id="JAJVCZ030000003">
    <property type="protein sequence ID" value="KAL0262403.1"/>
    <property type="molecule type" value="Genomic_DNA"/>
</dbReference>
<comment type="caution">
    <text evidence="2">The sequence shown here is derived from an EMBL/GenBank/DDBJ whole genome shotgun (WGS) entry which is preliminary data.</text>
</comment>
<dbReference type="RefSeq" id="XP_066635432.1">
    <property type="nucleotide sequence ID" value="XM_066775313.1"/>
</dbReference>
<evidence type="ECO:0000259" key="1">
    <source>
        <dbReference type="PROSITE" id="PS50011"/>
    </source>
</evidence>
<gene>
    <name evidence="2" type="ORF">SLS55_003849</name>
</gene>
<name>A0ABR3CP28_9PEZI</name>
<accession>A0ABR3CP28</accession>
<dbReference type="Gene3D" id="1.10.510.10">
    <property type="entry name" value="Transferase(Phosphotransferase) domain 1"/>
    <property type="match status" value="1"/>
</dbReference>